<dbReference type="Gramene" id="MELO3C013545.2.1">
    <property type="protein sequence ID" value="MELO3C013545.2.1"/>
    <property type="gene ID" value="MELO3C013545.2"/>
</dbReference>
<dbReference type="AlphaFoldDB" id="A0A9I9D5D9"/>
<dbReference type="EnsemblPlants" id="MELO3C013545.2.1">
    <property type="protein sequence ID" value="MELO3C013545.2.1"/>
    <property type="gene ID" value="MELO3C013545.2"/>
</dbReference>
<name>A0A9I9D5D9_CUCME</name>
<reference evidence="1" key="1">
    <citation type="submission" date="2023-03" db="UniProtKB">
        <authorList>
            <consortium name="EnsemblPlants"/>
        </authorList>
    </citation>
    <scope>IDENTIFICATION</scope>
</reference>
<protein>
    <submittedName>
        <fullName evidence="1">Uncharacterized protein</fullName>
    </submittedName>
</protein>
<accession>A0A9I9D5D9</accession>
<proteinExistence type="predicted"/>
<sequence>MALGEQGVHHLKILTAKLDEELEKMNPLEQRLALEDSSLETITKKKLKNKVKAIQT</sequence>
<organism evidence="1">
    <name type="scientific">Cucumis melo</name>
    <name type="common">Muskmelon</name>
    <dbReference type="NCBI Taxonomy" id="3656"/>
    <lineage>
        <taxon>Eukaryota</taxon>
        <taxon>Viridiplantae</taxon>
        <taxon>Streptophyta</taxon>
        <taxon>Embryophyta</taxon>
        <taxon>Tracheophyta</taxon>
        <taxon>Spermatophyta</taxon>
        <taxon>Magnoliopsida</taxon>
        <taxon>eudicotyledons</taxon>
        <taxon>Gunneridae</taxon>
        <taxon>Pentapetalae</taxon>
        <taxon>rosids</taxon>
        <taxon>fabids</taxon>
        <taxon>Cucurbitales</taxon>
        <taxon>Cucurbitaceae</taxon>
        <taxon>Benincaseae</taxon>
        <taxon>Cucumis</taxon>
    </lineage>
</organism>
<evidence type="ECO:0000313" key="1">
    <source>
        <dbReference type="EnsemblPlants" id="MELO3C013545.2.1"/>
    </source>
</evidence>